<organism evidence="1 2">
    <name type="scientific">Pseudonocardia hydrocarbonoxydans</name>
    <dbReference type="NCBI Taxonomy" id="76726"/>
    <lineage>
        <taxon>Bacteria</taxon>
        <taxon>Bacillati</taxon>
        <taxon>Actinomycetota</taxon>
        <taxon>Actinomycetes</taxon>
        <taxon>Pseudonocardiales</taxon>
        <taxon>Pseudonocardiaceae</taxon>
        <taxon>Pseudonocardia</taxon>
    </lineage>
</organism>
<comment type="caution">
    <text evidence="1">The sequence shown here is derived from an EMBL/GenBank/DDBJ whole genome shotgun (WGS) entry which is preliminary data.</text>
</comment>
<dbReference type="AlphaFoldDB" id="A0A4Y3WJD6"/>
<accession>A0A4Y3WJD6</accession>
<proteinExistence type="predicted"/>
<protein>
    <submittedName>
        <fullName evidence="1">Uncharacterized protein</fullName>
    </submittedName>
</protein>
<sequence length="66" mass="6820">MRSRFATGCAPGLVDSVLVDTGSPSNPIGRCVACPGLRAAPFRHRMGGLVVRLTLSFISVDGAYAA</sequence>
<evidence type="ECO:0000313" key="2">
    <source>
        <dbReference type="Proteomes" id="UP000320338"/>
    </source>
</evidence>
<reference evidence="1 2" key="1">
    <citation type="submission" date="2019-06" db="EMBL/GenBank/DDBJ databases">
        <title>Whole genome shotgun sequence of Pseudonocardia hydrocarbonoxydans NBRC 14498.</title>
        <authorList>
            <person name="Hosoyama A."/>
            <person name="Uohara A."/>
            <person name="Ohji S."/>
            <person name="Ichikawa N."/>
        </authorList>
    </citation>
    <scope>NUCLEOTIDE SEQUENCE [LARGE SCALE GENOMIC DNA]</scope>
    <source>
        <strain evidence="1 2">NBRC 14498</strain>
    </source>
</reference>
<evidence type="ECO:0000313" key="1">
    <source>
        <dbReference type="EMBL" id="GEC18845.1"/>
    </source>
</evidence>
<dbReference type="EMBL" id="BJNG01000011">
    <property type="protein sequence ID" value="GEC18845.1"/>
    <property type="molecule type" value="Genomic_DNA"/>
</dbReference>
<gene>
    <name evidence="1" type="ORF">PHY01_11280</name>
</gene>
<name>A0A4Y3WJD6_9PSEU</name>
<keyword evidence="2" id="KW-1185">Reference proteome</keyword>
<dbReference type="Proteomes" id="UP000320338">
    <property type="component" value="Unassembled WGS sequence"/>
</dbReference>